<name>A0A6N6M638_9FLAO</name>
<comment type="caution">
    <text evidence="1">The sequence shown here is derived from an EMBL/GenBank/DDBJ whole genome shotgun (WGS) entry which is preliminary data.</text>
</comment>
<proteinExistence type="predicted"/>
<evidence type="ECO:0008006" key="3">
    <source>
        <dbReference type="Google" id="ProtNLM"/>
    </source>
</evidence>
<reference evidence="1 2" key="1">
    <citation type="submission" date="2019-09" db="EMBL/GenBank/DDBJ databases">
        <title>Genomes of Cryomorphaceae.</title>
        <authorList>
            <person name="Bowman J.P."/>
        </authorList>
    </citation>
    <scope>NUCLEOTIDE SEQUENCE [LARGE SCALE GENOMIC DNA]</scope>
    <source>
        <strain evidence="1 2">KCTC 52047</strain>
    </source>
</reference>
<accession>A0A6N6M638</accession>
<dbReference type="Proteomes" id="UP000435357">
    <property type="component" value="Unassembled WGS sequence"/>
</dbReference>
<dbReference type="OrthoDB" id="9808260at2"/>
<organism evidence="1 2">
    <name type="scientific">Salibacter halophilus</name>
    <dbReference type="NCBI Taxonomy" id="1803916"/>
    <lineage>
        <taxon>Bacteria</taxon>
        <taxon>Pseudomonadati</taxon>
        <taxon>Bacteroidota</taxon>
        <taxon>Flavobacteriia</taxon>
        <taxon>Flavobacteriales</taxon>
        <taxon>Salibacteraceae</taxon>
        <taxon>Salibacter</taxon>
    </lineage>
</organism>
<evidence type="ECO:0000313" key="2">
    <source>
        <dbReference type="Proteomes" id="UP000435357"/>
    </source>
</evidence>
<evidence type="ECO:0000313" key="1">
    <source>
        <dbReference type="EMBL" id="KAB1063398.1"/>
    </source>
</evidence>
<protein>
    <recommendedName>
        <fullName evidence="3">Capsule assembly Wzi family protein</fullName>
    </recommendedName>
</protein>
<sequence>MSLKHWIISSLILLGSLSIKAQSYILNQNHTFNKQWQSVLYFEPNNTHFGSSLPSMDFASKKRVDSIKLARVGVKERKTWFGRKLLVEPFVRVDTGEFYMEINPAVNGKFGKDLNDETDETLYTNTRGVFLQGHLTDKISFYSSFYENQSFFPQYMDSVIRSYAVVPGEGRYKSFKNGGFDYAMASGVVQIQPTKWLGAAIGHDRLNYRHGYRSLFLSDHLMNYPFMKLKTSLLEGIVSYETVVTWFQESRRTPDVGPAEDVLIRKNGNFHYLSFKPSQHFELGVFEGSIFKTWDDSTGKEVFNYGIVNPLPFYNYTMAEDSPGIYGIIGAQFSTYFLQSTQVYGQIATDENGGSGFQLGVSYNDEGLFTLGVEYNKTNELYRASNGNDGLPEEYRYADYQHFNQPLGNAWGGDTEELIARLQFQYKRFLIRTQINYSTDNDNEKRILRGDIGYILNPSYNAHFYIGGLLHSQYNTQWLSFGFKTALRSNYLDF</sequence>
<dbReference type="EMBL" id="WACR01000008">
    <property type="protein sequence ID" value="KAB1063398.1"/>
    <property type="molecule type" value="Genomic_DNA"/>
</dbReference>
<dbReference type="RefSeq" id="WP_151168809.1">
    <property type="nucleotide sequence ID" value="NZ_WACR01000008.1"/>
</dbReference>
<keyword evidence="2" id="KW-1185">Reference proteome</keyword>
<dbReference type="AlphaFoldDB" id="A0A6N6M638"/>
<gene>
    <name evidence="1" type="ORF">F3059_10030</name>
</gene>